<proteinExistence type="predicted"/>
<gene>
    <name evidence="1" type="ORF">DPMN_006735</name>
</gene>
<keyword evidence="2" id="KW-1185">Reference proteome</keyword>
<name>A0A9D4MV55_DREPO</name>
<organism evidence="1 2">
    <name type="scientific">Dreissena polymorpha</name>
    <name type="common">Zebra mussel</name>
    <name type="synonym">Mytilus polymorpha</name>
    <dbReference type="NCBI Taxonomy" id="45954"/>
    <lineage>
        <taxon>Eukaryota</taxon>
        <taxon>Metazoa</taxon>
        <taxon>Spiralia</taxon>
        <taxon>Lophotrochozoa</taxon>
        <taxon>Mollusca</taxon>
        <taxon>Bivalvia</taxon>
        <taxon>Autobranchia</taxon>
        <taxon>Heteroconchia</taxon>
        <taxon>Euheterodonta</taxon>
        <taxon>Imparidentia</taxon>
        <taxon>Neoheterodontei</taxon>
        <taxon>Myida</taxon>
        <taxon>Dreissenoidea</taxon>
        <taxon>Dreissenidae</taxon>
        <taxon>Dreissena</taxon>
    </lineage>
</organism>
<evidence type="ECO:0000313" key="2">
    <source>
        <dbReference type="Proteomes" id="UP000828390"/>
    </source>
</evidence>
<dbReference type="AlphaFoldDB" id="A0A9D4MV55"/>
<dbReference type="Proteomes" id="UP000828390">
    <property type="component" value="Unassembled WGS sequence"/>
</dbReference>
<evidence type="ECO:0000313" key="1">
    <source>
        <dbReference type="EMBL" id="KAH3882790.1"/>
    </source>
</evidence>
<protein>
    <submittedName>
        <fullName evidence="1">Uncharacterized protein</fullName>
    </submittedName>
</protein>
<reference evidence="1" key="1">
    <citation type="journal article" date="2019" name="bioRxiv">
        <title>The Genome of the Zebra Mussel, Dreissena polymorpha: A Resource for Invasive Species Research.</title>
        <authorList>
            <person name="McCartney M.A."/>
            <person name="Auch B."/>
            <person name="Kono T."/>
            <person name="Mallez S."/>
            <person name="Zhang Y."/>
            <person name="Obille A."/>
            <person name="Becker A."/>
            <person name="Abrahante J.E."/>
            <person name="Garbe J."/>
            <person name="Badalamenti J.P."/>
            <person name="Herman A."/>
            <person name="Mangelson H."/>
            <person name="Liachko I."/>
            <person name="Sullivan S."/>
            <person name="Sone E.D."/>
            <person name="Koren S."/>
            <person name="Silverstein K.A.T."/>
            <person name="Beckman K.B."/>
            <person name="Gohl D.M."/>
        </authorList>
    </citation>
    <scope>NUCLEOTIDE SEQUENCE</scope>
    <source>
        <strain evidence="1">Duluth1</strain>
        <tissue evidence="1">Whole animal</tissue>
    </source>
</reference>
<reference evidence="1" key="2">
    <citation type="submission" date="2020-11" db="EMBL/GenBank/DDBJ databases">
        <authorList>
            <person name="McCartney M.A."/>
            <person name="Auch B."/>
            <person name="Kono T."/>
            <person name="Mallez S."/>
            <person name="Becker A."/>
            <person name="Gohl D.M."/>
            <person name="Silverstein K.A.T."/>
            <person name="Koren S."/>
            <person name="Bechman K.B."/>
            <person name="Herman A."/>
            <person name="Abrahante J.E."/>
            <person name="Garbe J."/>
        </authorList>
    </citation>
    <scope>NUCLEOTIDE SEQUENCE</scope>
    <source>
        <strain evidence="1">Duluth1</strain>
        <tissue evidence="1">Whole animal</tissue>
    </source>
</reference>
<sequence length="101" mass="11727">MLFFQLSKGTKQILRITEGSINVEQAVSENMSFSLRLTMLETRNTKVRKLDERLLIGLEPIHDFHRRYFVNKCACFHDKKHRCLLSVLVESPVSFVNNSAT</sequence>
<dbReference type="EMBL" id="JAIWYP010000001">
    <property type="protein sequence ID" value="KAH3882790.1"/>
    <property type="molecule type" value="Genomic_DNA"/>
</dbReference>
<comment type="caution">
    <text evidence="1">The sequence shown here is derived from an EMBL/GenBank/DDBJ whole genome shotgun (WGS) entry which is preliminary data.</text>
</comment>
<accession>A0A9D4MV55</accession>